<comment type="catalytic activity">
    <reaction evidence="12">
        <text>L-seryl-[protein] + ATP = O-phospho-L-seryl-[protein] + ADP + H(+)</text>
        <dbReference type="Rhea" id="RHEA:17989"/>
        <dbReference type="Rhea" id="RHEA-COMP:9863"/>
        <dbReference type="Rhea" id="RHEA-COMP:11604"/>
        <dbReference type="ChEBI" id="CHEBI:15378"/>
        <dbReference type="ChEBI" id="CHEBI:29999"/>
        <dbReference type="ChEBI" id="CHEBI:30616"/>
        <dbReference type="ChEBI" id="CHEBI:83421"/>
        <dbReference type="ChEBI" id="CHEBI:456216"/>
        <dbReference type="EC" id="2.7.11.1"/>
    </reaction>
</comment>
<evidence type="ECO:0000256" key="2">
    <source>
        <dbReference type="ARBA" id="ARBA00022448"/>
    </source>
</evidence>
<dbReference type="SMART" id="SM00745">
    <property type="entry name" value="MIT"/>
    <property type="match status" value="2"/>
</dbReference>
<keyword evidence="5" id="KW-0808">Transferase</keyword>
<evidence type="ECO:0000256" key="13">
    <source>
        <dbReference type="ARBA" id="ARBA00048883"/>
    </source>
</evidence>
<evidence type="ECO:0000259" key="14">
    <source>
        <dbReference type="PROSITE" id="PS50011"/>
    </source>
</evidence>
<dbReference type="OrthoDB" id="346907at2759"/>
<dbReference type="SUPFAM" id="SSF116846">
    <property type="entry name" value="MIT domain"/>
    <property type="match status" value="2"/>
</dbReference>
<evidence type="ECO:0000256" key="4">
    <source>
        <dbReference type="ARBA" id="ARBA00022527"/>
    </source>
</evidence>
<dbReference type="GO" id="GO:0061709">
    <property type="term" value="P:reticulophagy"/>
    <property type="evidence" value="ECO:0007669"/>
    <property type="project" value="TreeGrafter"/>
</dbReference>
<keyword evidence="16" id="KW-1185">Reference proteome</keyword>
<dbReference type="GO" id="GO:0042594">
    <property type="term" value="P:response to starvation"/>
    <property type="evidence" value="ECO:0007669"/>
    <property type="project" value="TreeGrafter"/>
</dbReference>
<evidence type="ECO:0000313" key="15">
    <source>
        <dbReference type="EMBL" id="CAB4008598.1"/>
    </source>
</evidence>
<keyword evidence="4" id="KW-0723">Serine/threonine-protein kinase</keyword>
<dbReference type="InterPro" id="IPR000719">
    <property type="entry name" value="Prot_kinase_dom"/>
</dbReference>
<gene>
    <name evidence="15" type="ORF">PACLA_8A032067</name>
</gene>
<feature type="domain" description="Protein kinase" evidence="14">
    <location>
        <begin position="1"/>
        <end position="65"/>
    </location>
</feature>
<dbReference type="InterPro" id="IPR045269">
    <property type="entry name" value="Atg1-like"/>
</dbReference>
<dbReference type="GO" id="GO:0004674">
    <property type="term" value="F:protein serine/threonine kinase activity"/>
    <property type="evidence" value="ECO:0007669"/>
    <property type="project" value="UniProtKB-KW"/>
</dbReference>
<keyword evidence="3" id="KW-0963">Cytoplasm</keyword>
<keyword evidence="6" id="KW-0677">Repeat</keyword>
<accession>A0A6S7J6T7</accession>
<dbReference type="Pfam" id="PF04212">
    <property type="entry name" value="MIT"/>
    <property type="match status" value="2"/>
</dbReference>
<dbReference type="PANTHER" id="PTHR24348:SF65">
    <property type="entry name" value="SERINE_THREONINE-PROTEIN KINASE ULK3"/>
    <property type="match status" value="1"/>
</dbReference>
<dbReference type="GO" id="GO:0005524">
    <property type="term" value="F:ATP binding"/>
    <property type="evidence" value="ECO:0007669"/>
    <property type="project" value="InterPro"/>
</dbReference>
<dbReference type="PANTHER" id="PTHR24348">
    <property type="entry name" value="SERINE/THREONINE-PROTEIN KINASE UNC-51-RELATED"/>
    <property type="match status" value="1"/>
</dbReference>
<evidence type="ECO:0000256" key="10">
    <source>
        <dbReference type="ARBA" id="ARBA00023006"/>
    </source>
</evidence>
<comment type="caution">
    <text evidence="15">The sequence shown here is derived from an EMBL/GenBank/DDBJ whole genome shotgun (WGS) entry which is preliminary data.</text>
</comment>
<dbReference type="Gene3D" id="1.10.510.10">
    <property type="entry name" value="Transferase(Phosphotransferase) domain 1"/>
    <property type="match status" value="1"/>
</dbReference>
<comment type="subcellular location">
    <subcellularLocation>
        <location evidence="1">Cytoplasm</location>
    </subcellularLocation>
</comment>
<dbReference type="GO" id="GO:0034045">
    <property type="term" value="C:phagophore assembly site membrane"/>
    <property type="evidence" value="ECO:0007669"/>
    <property type="project" value="TreeGrafter"/>
</dbReference>
<evidence type="ECO:0000256" key="12">
    <source>
        <dbReference type="ARBA" id="ARBA00048679"/>
    </source>
</evidence>
<dbReference type="InterPro" id="IPR036181">
    <property type="entry name" value="MIT_dom_sf"/>
</dbReference>
<dbReference type="GO" id="GO:0034727">
    <property type="term" value="P:piecemeal microautophagy of the nucleus"/>
    <property type="evidence" value="ECO:0007669"/>
    <property type="project" value="TreeGrafter"/>
</dbReference>
<evidence type="ECO:0000256" key="11">
    <source>
        <dbReference type="ARBA" id="ARBA00047899"/>
    </source>
</evidence>
<dbReference type="GO" id="GO:0000045">
    <property type="term" value="P:autophagosome assembly"/>
    <property type="evidence" value="ECO:0007669"/>
    <property type="project" value="TreeGrafter"/>
</dbReference>
<dbReference type="Proteomes" id="UP001152795">
    <property type="component" value="Unassembled WGS sequence"/>
</dbReference>
<dbReference type="GO" id="GO:0005776">
    <property type="term" value="C:autophagosome"/>
    <property type="evidence" value="ECO:0007669"/>
    <property type="project" value="TreeGrafter"/>
</dbReference>
<comment type="catalytic activity">
    <reaction evidence="11">
        <text>L-threonyl-[protein] + ATP = O-phospho-L-threonyl-[protein] + ADP + H(+)</text>
        <dbReference type="Rhea" id="RHEA:46608"/>
        <dbReference type="Rhea" id="RHEA-COMP:11060"/>
        <dbReference type="Rhea" id="RHEA-COMP:11605"/>
        <dbReference type="ChEBI" id="CHEBI:15378"/>
        <dbReference type="ChEBI" id="CHEBI:30013"/>
        <dbReference type="ChEBI" id="CHEBI:30616"/>
        <dbReference type="ChEBI" id="CHEBI:61977"/>
        <dbReference type="ChEBI" id="CHEBI:456216"/>
        <dbReference type="EC" id="2.7.11.1"/>
    </reaction>
</comment>
<dbReference type="AlphaFoldDB" id="A0A6S7J6T7"/>
<reference evidence="15" key="1">
    <citation type="submission" date="2020-04" db="EMBL/GenBank/DDBJ databases">
        <authorList>
            <person name="Alioto T."/>
            <person name="Alioto T."/>
            <person name="Gomez Garrido J."/>
        </authorList>
    </citation>
    <scope>NUCLEOTIDE SEQUENCE</scope>
    <source>
        <strain evidence="15">A484AB</strain>
    </source>
</reference>
<dbReference type="GO" id="GO:0010506">
    <property type="term" value="P:regulation of autophagy"/>
    <property type="evidence" value="ECO:0007669"/>
    <property type="project" value="InterPro"/>
</dbReference>
<keyword evidence="7 15" id="KW-0418">Kinase</keyword>
<dbReference type="FunFam" id="1.20.58.80:FF:000004">
    <property type="entry name" value="Vacuolar protein sorting-associated protein 4"/>
    <property type="match status" value="1"/>
</dbReference>
<dbReference type="GO" id="GO:0016787">
    <property type="term" value="F:hydrolase activity"/>
    <property type="evidence" value="ECO:0007669"/>
    <property type="project" value="UniProtKB-KW"/>
</dbReference>
<dbReference type="PROSITE" id="PS50011">
    <property type="entry name" value="PROTEIN_KINASE_DOM"/>
    <property type="match status" value="1"/>
</dbReference>
<dbReference type="GO" id="GO:0015031">
    <property type="term" value="P:protein transport"/>
    <property type="evidence" value="ECO:0007669"/>
    <property type="project" value="UniProtKB-KW"/>
</dbReference>
<dbReference type="InterPro" id="IPR007330">
    <property type="entry name" value="MIT_dom"/>
</dbReference>
<proteinExistence type="predicted"/>
<feature type="non-terminal residue" evidence="15">
    <location>
        <position position="258"/>
    </location>
</feature>
<organism evidence="15 16">
    <name type="scientific">Paramuricea clavata</name>
    <name type="common">Red gorgonian</name>
    <name type="synonym">Violescent sea-whip</name>
    <dbReference type="NCBI Taxonomy" id="317549"/>
    <lineage>
        <taxon>Eukaryota</taxon>
        <taxon>Metazoa</taxon>
        <taxon>Cnidaria</taxon>
        <taxon>Anthozoa</taxon>
        <taxon>Octocorallia</taxon>
        <taxon>Malacalcyonacea</taxon>
        <taxon>Plexauridae</taxon>
        <taxon>Paramuricea</taxon>
    </lineage>
</organism>
<evidence type="ECO:0000256" key="9">
    <source>
        <dbReference type="ARBA" id="ARBA00022927"/>
    </source>
</evidence>
<dbReference type="Gene3D" id="1.20.58.80">
    <property type="entry name" value="Phosphotransferase system, lactose/cellobiose-type IIA subunit"/>
    <property type="match status" value="2"/>
</dbReference>
<dbReference type="GO" id="GO:0000422">
    <property type="term" value="P:autophagy of mitochondrion"/>
    <property type="evidence" value="ECO:0007669"/>
    <property type="project" value="TreeGrafter"/>
</dbReference>
<evidence type="ECO:0000256" key="8">
    <source>
        <dbReference type="ARBA" id="ARBA00022801"/>
    </source>
</evidence>
<dbReference type="SUPFAM" id="SSF56112">
    <property type="entry name" value="Protein kinase-like (PK-like)"/>
    <property type="match status" value="1"/>
</dbReference>
<dbReference type="InterPro" id="IPR011009">
    <property type="entry name" value="Kinase-like_dom_sf"/>
</dbReference>
<evidence type="ECO:0000256" key="6">
    <source>
        <dbReference type="ARBA" id="ARBA00022737"/>
    </source>
</evidence>
<evidence type="ECO:0000313" key="16">
    <source>
        <dbReference type="Proteomes" id="UP001152795"/>
    </source>
</evidence>
<keyword evidence="8" id="KW-0378">Hydrolase</keyword>
<evidence type="ECO:0000256" key="3">
    <source>
        <dbReference type="ARBA" id="ARBA00022490"/>
    </source>
</evidence>
<comment type="catalytic activity">
    <reaction evidence="13">
        <text>ATP + H2O = ADP + phosphate + H(+)</text>
        <dbReference type="Rhea" id="RHEA:13065"/>
        <dbReference type="ChEBI" id="CHEBI:15377"/>
        <dbReference type="ChEBI" id="CHEBI:15378"/>
        <dbReference type="ChEBI" id="CHEBI:30616"/>
        <dbReference type="ChEBI" id="CHEBI:43474"/>
        <dbReference type="ChEBI" id="CHEBI:456216"/>
        <dbReference type="EC" id="3.6.4.6"/>
    </reaction>
</comment>
<name>A0A6S7J6T7_PARCT</name>
<sequence length="258" mass="29396">ALFGVAPFRSRTFSELEQKIRSSQEIRLPTDSKVSKECKYLLLSLLQRDPKQRMSFEEFFAHPFLDLEHAPSDLCLAQAVSLVSEAVKLDQALNYKEAVQMYCRALDYFVPALQYERNTAKKNAIREKVNGYVARAEELKLHLKQRSASKIAREPGHVLREYAKGNPQLADGLKLAEIAEVRDEKGVFSSALEQYRTALAVLIPILKDIPNTQVKEIVGSEVQRYMRRAEEIKAYLKLSEEGTLEIGQEVDDKMCCIQ</sequence>
<keyword evidence="2" id="KW-0813">Transport</keyword>
<dbReference type="EMBL" id="CACRXK020006169">
    <property type="protein sequence ID" value="CAB4008598.1"/>
    <property type="molecule type" value="Genomic_DNA"/>
</dbReference>
<dbReference type="GO" id="GO:0005829">
    <property type="term" value="C:cytosol"/>
    <property type="evidence" value="ECO:0007669"/>
    <property type="project" value="TreeGrafter"/>
</dbReference>
<evidence type="ECO:0000256" key="7">
    <source>
        <dbReference type="ARBA" id="ARBA00022777"/>
    </source>
</evidence>
<evidence type="ECO:0000256" key="5">
    <source>
        <dbReference type="ARBA" id="ARBA00022679"/>
    </source>
</evidence>
<keyword evidence="9" id="KW-0653">Protein transport</keyword>
<keyword evidence="10" id="KW-0072">Autophagy</keyword>
<protein>
    <submittedName>
        <fullName evidence="15">Serine threonine- kinase ULK3</fullName>
    </submittedName>
</protein>
<evidence type="ECO:0000256" key="1">
    <source>
        <dbReference type="ARBA" id="ARBA00004496"/>
    </source>
</evidence>